<feature type="domain" description="SHOCT" evidence="2">
    <location>
        <begin position="62"/>
        <end position="87"/>
    </location>
</feature>
<comment type="caution">
    <text evidence="3">The sequence shown here is derived from an EMBL/GenBank/DDBJ whole genome shotgun (WGS) entry which is preliminary data.</text>
</comment>
<proteinExistence type="predicted"/>
<feature type="transmembrane region" description="Helical" evidence="1">
    <location>
        <begin position="20"/>
        <end position="46"/>
    </location>
</feature>
<protein>
    <recommendedName>
        <fullName evidence="2">SHOCT domain-containing protein</fullName>
    </recommendedName>
</protein>
<evidence type="ECO:0000313" key="4">
    <source>
        <dbReference type="Proteomes" id="UP000177811"/>
    </source>
</evidence>
<organism evidence="3 4">
    <name type="scientific">Candidatus Sungbacteria bacterium RIFCSPHIGHO2_02_FULL_51_29</name>
    <dbReference type="NCBI Taxonomy" id="1802273"/>
    <lineage>
        <taxon>Bacteria</taxon>
        <taxon>Candidatus Sungiibacteriota</taxon>
    </lineage>
</organism>
<name>A0A1G2KWH4_9BACT</name>
<sequence length="88" mass="9852">MSGGWSSSSDRGFDGHMSRWGAFGSFGLIFMVLWWVIIIGVVVALLQWLVRQARGSAPFGSPLDMVKGRYAKGEITKDEFDRIKKDIQ</sequence>
<dbReference type="EMBL" id="MHQL01000027">
    <property type="protein sequence ID" value="OHA02821.1"/>
    <property type="molecule type" value="Genomic_DNA"/>
</dbReference>
<evidence type="ECO:0000256" key="1">
    <source>
        <dbReference type="SAM" id="Phobius"/>
    </source>
</evidence>
<gene>
    <name evidence="3" type="ORF">A3C16_01805</name>
</gene>
<dbReference type="Proteomes" id="UP000177811">
    <property type="component" value="Unassembled WGS sequence"/>
</dbReference>
<dbReference type="Pfam" id="PF09851">
    <property type="entry name" value="SHOCT"/>
    <property type="match status" value="1"/>
</dbReference>
<keyword evidence="1" id="KW-0812">Transmembrane</keyword>
<dbReference type="AlphaFoldDB" id="A0A1G2KWH4"/>
<evidence type="ECO:0000259" key="2">
    <source>
        <dbReference type="Pfam" id="PF09851"/>
    </source>
</evidence>
<accession>A0A1G2KWH4</accession>
<keyword evidence="1" id="KW-0472">Membrane</keyword>
<dbReference type="InterPro" id="IPR018649">
    <property type="entry name" value="SHOCT"/>
</dbReference>
<evidence type="ECO:0000313" key="3">
    <source>
        <dbReference type="EMBL" id="OHA02821.1"/>
    </source>
</evidence>
<reference evidence="3 4" key="1">
    <citation type="journal article" date="2016" name="Nat. Commun.">
        <title>Thousands of microbial genomes shed light on interconnected biogeochemical processes in an aquifer system.</title>
        <authorList>
            <person name="Anantharaman K."/>
            <person name="Brown C.T."/>
            <person name="Hug L.A."/>
            <person name="Sharon I."/>
            <person name="Castelle C.J."/>
            <person name="Probst A.J."/>
            <person name="Thomas B.C."/>
            <person name="Singh A."/>
            <person name="Wilkins M.J."/>
            <person name="Karaoz U."/>
            <person name="Brodie E.L."/>
            <person name="Williams K.H."/>
            <person name="Hubbard S.S."/>
            <person name="Banfield J.F."/>
        </authorList>
    </citation>
    <scope>NUCLEOTIDE SEQUENCE [LARGE SCALE GENOMIC DNA]</scope>
</reference>
<keyword evidence="1" id="KW-1133">Transmembrane helix</keyword>